<evidence type="ECO:0000313" key="2">
    <source>
        <dbReference type="EMBL" id="QJB04050.1"/>
    </source>
</evidence>
<feature type="region of interest" description="Disordered" evidence="1">
    <location>
        <begin position="36"/>
        <end position="67"/>
    </location>
</feature>
<proteinExistence type="predicted"/>
<dbReference type="EMBL" id="MT143870">
    <property type="protein sequence ID" value="QJB04050.1"/>
    <property type="molecule type" value="Genomic_DNA"/>
</dbReference>
<evidence type="ECO:0000256" key="1">
    <source>
        <dbReference type="SAM" id="MobiDB-lite"/>
    </source>
</evidence>
<sequence>MMKAGTKAYIFQEGGKLLSDGIRLIMSRPHRSVSLEIAEDTKPTQLDKTSSPYLPEPITTSPPLPSSRTAVEELDYRWECCMKHLGGANVLLREAYERAIDEGMGEGTAEKIMEAMNEHSGMESDLEKMLPIPEAREQAEKLMSGVRAFRKAVWEAKLATGGGTKDDVADARLWNNILYTEVFNSVKQQPGEACIIEGM</sequence>
<organism evidence="2">
    <name type="scientific">viral metagenome</name>
    <dbReference type="NCBI Taxonomy" id="1070528"/>
    <lineage>
        <taxon>unclassified sequences</taxon>
        <taxon>metagenomes</taxon>
        <taxon>organismal metagenomes</taxon>
    </lineage>
</organism>
<feature type="compositionally biased region" description="Polar residues" evidence="1">
    <location>
        <begin position="43"/>
        <end position="59"/>
    </location>
</feature>
<protein>
    <submittedName>
        <fullName evidence="2">Uncharacterized protein</fullName>
    </submittedName>
</protein>
<name>A0A6M3MD28_9ZZZZ</name>
<dbReference type="AlphaFoldDB" id="A0A6M3MD28"/>
<accession>A0A6M3MD28</accession>
<reference evidence="2" key="1">
    <citation type="submission" date="2020-03" db="EMBL/GenBank/DDBJ databases">
        <title>The deep terrestrial virosphere.</title>
        <authorList>
            <person name="Holmfeldt K."/>
            <person name="Nilsson E."/>
            <person name="Simone D."/>
            <person name="Lopez-Fernandez M."/>
            <person name="Wu X."/>
            <person name="de Brujin I."/>
            <person name="Lundin D."/>
            <person name="Andersson A."/>
            <person name="Bertilsson S."/>
            <person name="Dopson M."/>
        </authorList>
    </citation>
    <scope>NUCLEOTIDE SEQUENCE</scope>
    <source>
        <strain evidence="2">MM171B00501</strain>
    </source>
</reference>
<gene>
    <name evidence="2" type="ORF">MM171B00501_0011</name>
</gene>